<dbReference type="Gene3D" id="3.30.420.40">
    <property type="match status" value="3"/>
</dbReference>
<sequence>MTQVNPRESRLIVLQTGSLNTKAGYVDHLSVPFVSIPSVVAFKPPKPESQPAAAGANDATASAASTPATAPSFSDKPITAPPPPPASTTTLSVDTTTNPSSADPTLDVVGQLKVSADENAGSENDVQPTATSYIAGAKLAADRDAQEGGLIRPLQEGVPADWAALAGLWQHILLREMPTPINRSRNDWSLLLTVPVNWGKEDYARATQIMFEELNFLAFWIVEQPLAALYGCNMTTGLVIDIGHETTDITPIIDNSIVRYAHKTIPLGGRDVEMYLKRLLLADSVFMGELGDVELSDDLVRAIKENVCESTMDRRANLVPQGDDRVPFEYNGKKFTIGAARYRCPEVLFDPISTLLEPETSSKTNATTAFLPPCTHAKMGIAEACYLAVTEACEVERRTLLWDSLLVTGGSSALKGLRQRLDREIMQLVAASETSNEFQAKEIKWMGMPDYFTVYKDAPSDVTYLGASIVARVIFTSSAFTYITKSDYNEMGPAAIYLKA</sequence>
<name>A0AAD5XPL7_9FUNG</name>
<keyword evidence="4" id="KW-1185">Reference proteome</keyword>
<dbReference type="SMART" id="SM00268">
    <property type="entry name" value="ACTIN"/>
    <property type="match status" value="1"/>
</dbReference>
<dbReference type="PANTHER" id="PTHR11937">
    <property type="entry name" value="ACTIN"/>
    <property type="match status" value="1"/>
</dbReference>
<evidence type="ECO:0000256" key="1">
    <source>
        <dbReference type="RuleBase" id="RU000487"/>
    </source>
</evidence>
<dbReference type="SUPFAM" id="SSF53067">
    <property type="entry name" value="Actin-like ATPase domain"/>
    <property type="match status" value="2"/>
</dbReference>
<comment type="caution">
    <text evidence="3">The sequence shown here is derived from an EMBL/GenBank/DDBJ whole genome shotgun (WGS) entry which is preliminary data.</text>
</comment>
<dbReference type="EMBL" id="JADGJQ010000075">
    <property type="protein sequence ID" value="KAJ3172816.1"/>
    <property type="molecule type" value="Genomic_DNA"/>
</dbReference>
<evidence type="ECO:0008006" key="5">
    <source>
        <dbReference type="Google" id="ProtNLM"/>
    </source>
</evidence>
<dbReference type="InterPro" id="IPR004000">
    <property type="entry name" value="Actin"/>
</dbReference>
<comment type="similarity">
    <text evidence="1">Belongs to the actin family.</text>
</comment>
<dbReference type="CDD" id="cd10208">
    <property type="entry name" value="ASKHA_NBD_ScArp9-like"/>
    <property type="match status" value="1"/>
</dbReference>
<feature type="compositionally biased region" description="Low complexity" evidence="2">
    <location>
        <begin position="87"/>
        <end position="97"/>
    </location>
</feature>
<dbReference type="AlphaFoldDB" id="A0AAD5XPL7"/>
<dbReference type="Pfam" id="PF00022">
    <property type="entry name" value="Actin"/>
    <property type="match status" value="2"/>
</dbReference>
<feature type="compositionally biased region" description="Low complexity" evidence="2">
    <location>
        <begin position="51"/>
        <end position="72"/>
    </location>
</feature>
<organism evidence="3 4">
    <name type="scientific">Geranomyces variabilis</name>
    <dbReference type="NCBI Taxonomy" id="109894"/>
    <lineage>
        <taxon>Eukaryota</taxon>
        <taxon>Fungi</taxon>
        <taxon>Fungi incertae sedis</taxon>
        <taxon>Chytridiomycota</taxon>
        <taxon>Chytridiomycota incertae sedis</taxon>
        <taxon>Chytridiomycetes</taxon>
        <taxon>Spizellomycetales</taxon>
        <taxon>Powellomycetaceae</taxon>
        <taxon>Geranomyces</taxon>
    </lineage>
</organism>
<accession>A0AAD5XPL7</accession>
<gene>
    <name evidence="3" type="ORF">HDU87_007818</name>
</gene>
<reference evidence="3" key="1">
    <citation type="submission" date="2020-05" db="EMBL/GenBank/DDBJ databases">
        <title>Phylogenomic resolution of chytrid fungi.</title>
        <authorList>
            <person name="Stajich J.E."/>
            <person name="Amses K."/>
            <person name="Simmons R."/>
            <person name="Seto K."/>
            <person name="Myers J."/>
            <person name="Bonds A."/>
            <person name="Quandt C.A."/>
            <person name="Barry K."/>
            <person name="Liu P."/>
            <person name="Grigoriev I."/>
            <person name="Longcore J.E."/>
            <person name="James T.Y."/>
        </authorList>
    </citation>
    <scope>NUCLEOTIDE SEQUENCE</scope>
    <source>
        <strain evidence="3">JEL0379</strain>
    </source>
</reference>
<evidence type="ECO:0000313" key="4">
    <source>
        <dbReference type="Proteomes" id="UP001212152"/>
    </source>
</evidence>
<dbReference type="Proteomes" id="UP001212152">
    <property type="component" value="Unassembled WGS sequence"/>
</dbReference>
<feature type="region of interest" description="Disordered" evidence="2">
    <location>
        <begin position="45"/>
        <end position="107"/>
    </location>
</feature>
<evidence type="ECO:0000313" key="3">
    <source>
        <dbReference type="EMBL" id="KAJ3172816.1"/>
    </source>
</evidence>
<protein>
    <recommendedName>
        <fullName evidence="5">Actin</fullName>
    </recommendedName>
</protein>
<dbReference type="InterPro" id="IPR043129">
    <property type="entry name" value="ATPase_NBD"/>
</dbReference>
<proteinExistence type="inferred from homology"/>
<evidence type="ECO:0000256" key="2">
    <source>
        <dbReference type="SAM" id="MobiDB-lite"/>
    </source>
</evidence>
<dbReference type="Gene3D" id="3.90.640.10">
    <property type="entry name" value="Actin, Chain A, domain 4"/>
    <property type="match status" value="1"/>
</dbReference>